<comment type="caution">
    <text evidence="3">The sequence shown here is derived from an EMBL/GenBank/DDBJ whole genome shotgun (WGS) entry which is preliminary data.</text>
</comment>
<feature type="region of interest" description="Disordered" evidence="2">
    <location>
        <begin position="715"/>
        <end position="753"/>
    </location>
</feature>
<name>A0ABQ7G3U3_DUNSA</name>
<feature type="region of interest" description="Disordered" evidence="2">
    <location>
        <begin position="517"/>
        <end position="549"/>
    </location>
</feature>
<feature type="compositionally biased region" description="Polar residues" evidence="2">
    <location>
        <begin position="741"/>
        <end position="753"/>
    </location>
</feature>
<dbReference type="Proteomes" id="UP000815325">
    <property type="component" value="Unassembled WGS sequence"/>
</dbReference>
<dbReference type="PANTHER" id="PTHR15092">
    <property type="entry name" value="POLY A -SPECIFIC RIBONUCLEASE/TARGET OF EGR1, MEMBER 1"/>
    <property type="match status" value="1"/>
</dbReference>
<dbReference type="PROSITE" id="PS51257">
    <property type="entry name" value="PROKAR_LIPOPROTEIN"/>
    <property type="match status" value="1"/>
</dbReference>
<feature type="compositionally biased region" description="Low complexity" evidence="2">
    <location>
        <begin position="728"/>
        <end position="740"/>
    </location>
</feature>
<accession>A0ABQ7G3U3</accession>
<dbReference type="Pfam" id="PF04857">
    <property type="entry name" value="CAF1"/>
    <property type="match status" value="1"/>
</dbReference>
<dbReference type="InterPro" id="IPR006941">
    <property type="entry name" value="RNase_CAF1"/>
</dbReference>
<keyword evidence="4" id="KW-1185">Reference proteome</keyword>
<feature type="region of interest" description="Disordered" evidence="2">
    <location>
        <begin position="267"/>
        <end position="302"/>
    </location>
</feature>
<evidence type="ECO:0000256" key="2">
    <source>
        <dbReference type="SAM" id="MobiDB-lite"/>
    </source>
</evidence>
<evidence type="ECO:0000256" key="1">
    <source>
        <dbReference type="ARBA" id="ARBA00008372"/>
    </source>
</evidence>
<protein>
    <submittedName>
        <fullName evidence="3">Ribonuclease H-like domain-containing protein</fullName>
    </submittedName>
</protein>
<organism evidence="3 4">
    <name type="scientific">Dunaliella salina</name>
    <name type="common">Green alga</name>
    <name type="synonym">Protococcus salinus</name>
    <dbReference type="NCBI Taxonomy" id="3046"/>
    <lineage>
        <taxon>Eukaryota</taxon>
        <taxon>Viridiplantae</taxon>
        <taxon>Chlorophyta</taxon>
        <taxon>core chlorophytes</taxon>
        <taxon>Chlorophyceae</taxon>
        <taxon>CS clade</taxon>
        <taxon>Chlamydomonadales</taxon>
        <taxon>Dunaliellaceae</taxon>
        <taxon>Dunaliella</taxon>
    </lineage>
</organism>
<dbReference type="InterPro" id="IPR012337">
    <property type="entry name" value="RNaseH-like_sf"/>
</dbReference>
<feature type="compositionally biased region" description="Basic and acidic residues" evidence="2">
    <location>
        <begin position="272"/>
        <end position="282"/>
    </location>
</feature>
<dbReference type="InterPro" id="IPR051181">
    <property type="entry name" value="CAF1_poly(A)_ribonucleases"/>
</dbReference>
<comment type="similarity">
    <text evidence="1">Belongs to the CAF1 family.</text>
</comment>
<dbReference type="PANTHER" id="PTHR15092:SF47">
    <property type="entry name" value="POLY(A)-SPECIFIC EXORIBONUCLEASE PARN"/>
    <property type="match status" value="1"/>
</dbReference>
<dbReference type="EMBL" id="MU070180">
    <property type="protein sequence ID" value="KAF5829284.1"/>
    <property type="molecule type" value="Genomic_DNA"/>
</dbReference>
<gene>
    <name evidence="3" type="ORF">DUNSADRAFT_16304</name>
</gene>
<evidence type="ECO:0000313" key="4">
    <source>
        <dbReference type="Proteomes" id="UP000815325"/>
    </source>
</evidence>
<evidence type="ECO:0000313" key="3">
    <source>
        <dbReference type="EMBL" id="KAF5829284.1"/>
    </source>
</evidence>
<reference evidence="3" key="1">
    <citation type="submission" date="2017-08" db="EMBL/GenBank/DDBJ databases">
        <authorList>
            <person name="Polle J.E."/>
            <person name="Barry K."/>
            <person name="Cushman J."/>
            <person name="Schmutz J."/>
            <person name="Tran D."/>
            <person name="Hathwaick L.T."/>
            <person name="Yim W.C."/>
            <person name="Jenkins J."/>
            <person name="Mckie-Krisberg Z.M."/>
            <person name="Prochnik S."/>
            <person name="Lindquist E."/>
            <person name="Dockter R.B."/>
            <person name="Adam C."/>
            <person name="Molina H."/>
            <person name="Bunkerborg J."/>
            <person name="Jin E."/>
            <person name="Buchheim M."/>
            <person name="Magnuson J."/>
        </authorList>
    </citation>
    <scope>NUCLEOTIDE SEQUENCE</scope>
    <source>
        <strain evidence="3">CCAP 19/18</strain>
    </source>
</reference>
<proteinExistence type="inferred from homology"/>
<sequence>MRLFCLRSTNLQTPTVSPLAASCRKAVHLGLASQKTFCSRLWTKRMASSAQALDYDHDVTRANFSDKLPAIRQALQECNFYSFDLEMTGLFMDSCHANPLDDMQDRYAKVRDNSSSFEISQFGLSCFKLSQDGRSYEAKTFNAYVFPEPMAFDLSGGLSTRKFMCDAGAVSFLAHEGFDFNKWVRQGISYLPLKQYEQHMQQIQLGNQQPRSQVAVDKLRDIEFVARLLDEVKAWLAGDEPVLQLTLANSFERLLCYQELSKKSNFVADPEGSSKEAEETRGEAPSPDEAQPGVTDKAQGQEDVAEQAWHRGFFIKKVEVNGMGQLQLIRTPTPADLERVVAEDQAERIAAIKGAAGFSAVMEAMRDCRRPAVGHNCLFDIMFMMAAFVDPRLPRHWDDAKKLVAAWFPGGIYDTKHLASLLPDEMLLHETSLGQLFSNLTRKDTPQRGAAAAAMKFLSGNMDMSLAVPEVRHAGGFTQYVNAETGANAHEAGYDAFMTGAVFSILAPLVHAASLSQSSGRPMVGPPEAEQDGPSAMDVSEKEDDAASQGSWDIAAQYQPLPYITQHVGRLNISRSDMPYVAIWGKDPVLNRPYVLHLVNQGPSNVHPNDVARRLQAAGAPGRPKVSGLPSSSVMGGYLAEMDVAAMKEAGLSMDELREKLQASMSSVSPTAWQVQVQEMGEGVATGRGVGPWMIQSWVDFSAQKQQLLLESQVAERGGRSAKRSRVAAAQETPQPAAEPSSMSSVMSKCTIS</sequence>
<dbReference type="Gene3D" id="3.30.420.10">
    <property type="entry name" value="Ribonuclease H-like superfamily/Ribonuclease H"/>
    <property type="match status" value="2"/>
</dbReference>
<dbReference type="InterPro" id="IPR036397">
    <property type="entry name" value="RNaseH_sf"/>
</dbReference>
<dbReference type="SUPFAM" id="SSF53098">
    <property type="entry name" value="Ribonuclease H-like"/>
    <property type="match status" value="1"/>
</dbReference>